<comment type="caution">
    <text evidence="1">The sequence shown here is derived from an EMBL/GenBank/DDBJ whole genome shotgun (WGS) entry which is preliminary data.</text>
</comment>
<evidence type="ECO:0000313" key="2">
    <source>
        <dbReference type="Proteomes" id="UP000028545"/>
    </source>
</evidence>
<reference evidence="1 2" key="1">
    <citation type="journal article" date="2014" name="Genome Announc.">
        <title>Draft genome sequence of the pathogenic fungus Scedosporium apiospermum.</title>
        <authorList>
            <person name="Vandeputte P."/>
            <person name="Ghamrawi S."/>
            <person name="Rechenmann M."/>
            <person name="Iltis A."/>
            <person name="Giraud S."/>
            <person name="Fleury M."/>
            <person name="Thornton C."/>
            <person name="Delhaes L."/>
            <person name="Meyer W."/>
            <person name="Papon N."/>
            <person name="Bouchara J.P."/>
        </authorList>
    </citation>
    <scope>NUCLEOTIDE SEQUENCE [LARGE SCALE GENOMIC DNA]</scope>
    <source>
        <strain evidence="1 2">IHEM 14462</strain>
    </source>
</reference>
<accession>A0A084G403</accession>
<keyword evidence="2" id="KW-1185">Reference proteome</keyword>
<dbReference type="RefSeq" id="XP_016641864.1">
    <property type="nucleotide sequence ID" value="XM_016788573.1"/>
</dbReference>
<name>A0A084G403_PSEDA</name>
<sequence>MRPRAVLPALASLAAAGSIPDGSPFNLMALRSASDVHFAPFNAALSSIFLHLPEQNATCDAESDGTATFYLEDGSLFLYGDDDDARQQLFADRQGKLGYTTGSQPGPRNGERVNFQLDDANDLDFNGAGFIACPNSIDGAWSVWVSAGVSNPGWNEDCLGISVRAIETDAPNSCVYTQ</sequence>
<organism evidence="1 2">
    <name type="scientific">Pseudallescheria apiosperma</name>
    <name type="common">Scedosporium apiospermum</name>
    <dbReference type="NCBI Taxonomy" id="563466"/>
    <lineage>
        <taxon>Eukaryota</taxon>
        <taxon>Fungi</taxon>
        <taxon>Dikarya</taxon>
        <taxon>Ascomycota</taxon>
        <taxon>Pezizomycotina</taxon>
        <taxon>Sordariomycetes</taxon>
        <taxon>Hypocreomycetidae</taxon>
        <taxon>Microascales</taxon>
        <taxon>Microascaceae</taxon>
        <taxon>Scedosporium</taxon>
    </lineage>
</organism>
<dbReference type="VEuPathDB" id="FungiDB:SAPIO_CDS6482"/>
<dbReference type="OMA" id="WSIWADA"/>
<proteinExistence type="predicted"/>
<gene>
    <name evidence="1" type="ORF">SAPIO_CDS6482</name>
</gene>
<evidence type="ECO:0008006" key="3">
    <source>
        <dbReference type="Google" id="ProtNLM"/>
    </source>
</evidence>
<dbReference type="AlphaFoldDB" id="A0A084G403"/>
<dbReference type="OrthoDB" id="4093325at2759"/>
<dbReference type="EMBL" id="JOWA01000103">
    <property type="protein sequence ID" value="KEZ42065.1"/>
    <property type="molecule type" value="Genomic_DNA"/>
</dbReference>
<evidence type="ECO:0000313" key="1">
    <source>
        <dbReference type="EMBL" id="KEZ42065.1"/>
    </source>
</evidence>
<dbReference type="HOGENOM" id="CLU_097238_0_0_1"/>
<dbReference type="GeneID" id="27725554"/>
<protein>
    <recommendedName>
        <fullName evidence="3">Cell wall protein PhiA</fullName>
    </recommendedName>
</protein>
<dbReference type="Proteomes" id="UP000028545">
    <property type="component" value="Unassembled WGS sequence"/>
</dbReference>
<dbReference type="KEGG" id="sapo:SAPIO_CDS6482"/>